<feature type="domain" description="Cytochrome c" evidence="7">
    <location>
        <begin position="316"/>
        <end position="406"/>
    </location>
</feature>
<dbReference type="InterPro" id="IPR014353">
    <property type="entry name" value="Membr-bd_ADH_cyt_c"/>
</dbReference>
<evidence type="ECO:0000259" key="7">
    <source>
        <dbReference type="PROSITE" id="PS51007"/>
    </source>
</evidence>
<protein>
    <submittedName>
        <fullName evidence="8">Cytochrome c, mono-and diheme variants</fullName>
    </submittedName>
</protein>
<evidence type="ECO:0000256" key="1">
    <source>
        <dbReference type="ARBA" id="ARBA00022617"/>
    </source>
</evidence>
<feature type="binding site" description="covalent" evidence="4">
    <location>
        <position position="58"/>
    </location>
    <ligand>
        <name>heme c</name>
        <dbReference type="ChEBI" id="CHEBI:61717"/>
        <label>1</label>
    </ligand>
</feature>
<dbReference type="GO" id="GO:0009055">
    <property type="term" value="F:electron transfer activity"/>
    <property type="evidence" value="ECO:0007669"/>
    <property type="project" value="InterPro"/>
</dbReference>
<keyword evidence="3 5" id="KW-0408">Iron</keyword>
<dbReference type="PANTHER" id="PTHR35008:SF4">
    <property type="entry name" value="BLL4482 PROTEIN"/>
    <property type="match status" value="1"/>
</dbReference>
<feature type="binding site" description="axial binding residue" evidence="5">
    <location>
        <position position="62"/>
    </location>
    <ligand>
        <name>heme c</name>
        <dbReference type="ChEBI" id="CHEBI:61717"/>
        <label>1</label>
    </ligand>
    <ligandPart>
        <name>Fe</name>
        <dbReference type="ChEBI" id="CHEBI:18248"/>
    </ligandPart>
</feature>
<evidence type="ECO:0000256" key="2">
    <source>
        <dbReference type="ARBA" id="ARBA00022723"/>
    </source>
</evidence>
<dbReference type="InterPro" id="IPR009056">
    <property type="entry name" value="Cyt_c-like_dom"/>
</dbReference>
<dbReference type="PANTHER" id="PTHR35008">
    <property type="entry name" value="BLL4482 PROTEIN-RELATED"/>
    <property type="match status" value="1"/>
</dbReference>
<evidence type="ECO:0000256" key="4">
    <source>
        <dbReference type="PIRSR" id="PIRSR000018-50"/>
    </source>
</evidence>
<gene>
    <name evidence="8" type="ORF">SAMN05216552_1010123</name>
</gene>
<dbReference type="RefSeq" id="WP_093555966.1">
    <property type="nucleotide sequence ID" value="NZ_FPBO01000010.1"/>
</dbReference>
<feature type="binding site" description="covalent" evidence="4">
    <location>
        <position position="207"/>
    </location>
    <ligand>
        <name>heme c</name>
        <dbReference type="ChEBI" id="CHEBI:61717"/>
        <label>2</label>
    </ligand>
</feature>
<dbReference type="SUPFAM" id="SSF46626">
    <property type="entry name" value="Cytochrome c"/>
    <property type="match status" value="3"/>
</dbReference>
<feature type="domain" description="Cytochrome c" evidence="7">
    <location>
        <begin position="44"/>
        <end position="147"/>
    </location>
</feature>
<keyword evidence="1 4" id="KW-0349">Heme</keyword>
<evidence type="ECO:0000313" key="8">
    <source>
        <dbReference type="EMBL" id="SFU81044.1"/>
    </source>
</evidence>
<dbReference type="AlphaFoldDB" id="A0A1I7J7C5"/>
<comment type="cofactor">
    <cofactor evidence="4">
        <name>heme c</name>
        <dbReference type="ChEBI" id="CHEBI:61717"/>
    </cofactor>
    <text evidence="4">Binds 3 heme c groups covalently per subunit.</text>
</comment>
<dbReference type="Proteomes" id="UP000199391">
    <property type="component" value="Unassembled WGS sequence"/>
</dbReference>
<dbReference type="Pfam" id="PF00034">
    <property type="entry name" value="Cytochrom_C"/>
    <property type="match status" value="3"/>
</dbReference>
<feature type="chain" id="PRO_5011740141" evidence="6">
    <location>
        <begin position="20"/>
        <end position="427"/>
    </location>
</feature>
<sequence>MRRSAIAATAALLALGAAAYFMLYPADDPLPPPGKATAALSPAERVARGAYLAKAGDCMACHTTRGGVPYAGGRALQTPFGAVVAPNITSDKETGIGAWSADDFWRALHNGKSRDGRMLYPAFPYTNYTAVTRDDADALYAYLQGVPAHKQANQPHQLRFPYNQQIGLAFWRALYFRPAVFKEQTGQSVEWNRGAYLVQGLGHCSACHSTRNALGASGDGLSGGLIPMLGWYAPSLTSDGEAGLGDWETPHIVQLLKTGVSPRATVFGPMAEVVRASLQHMTEADVQAMAVYLKSLPHNGAKRKPYERSATPEAMAFLEAGNRLYVKHCAECHLVTGRGKPPAYPPLNGNRALLMDEAVNPIRIVLNGGFAPGTEGNPRPYSMPPFGHLLNDMEVAAVVSYLRSDWGNNAPPINSNDVNRYRNVPLD</sequence>
<dbReference type="GO" id="GO:0005506">
    <property type="term" value="F:iron ion binding"/>
    <property type="evidence" value="ECO:0007669"/>
    <property type="project" value="InterPro"/>
</dbReference>
<keyword evidence="9" id="KW-1185">Reference proteome</keyword>
<reference evidence="9" key="1">
    <citation type="submission" date="2016-10" db="EMBL/GenBank/DDBJ databases">
        <authorList>
            <person name="Varghese N."/>
            <person name="Submissions S."/>
        </authorList>
    </citation>
    <scope>NUCLEOTIDE SEQUENCE [LARGE SCALE GENOMIC DNA]</scope>
    <source>
        <strain evidence="9">CGMCC 1.11014</strain>
    </source>
</reference>
<name>A0A1I7J7C5_9BURK</name>
<feature type="binding site" description="covalent" evidence="4">
    <location>
        <position position="329"/>
    </location>
    <ligand>
        <name>heme c</name>
        <dbReference type="ChEBI" id="CHEBI:61717"/>
        <label>3</label>
    </ligand>
</feature>
<feature type="binding site" description="covalent" evidence="4">
    <location>
        <position position="204"/>
    </location>
    <ligand>
        <name>heme c</name>
        <dbReference type="ChEBI" id="CHEBI:61717"/>
        <label>2</label>
    </ligand>
</feature>
<feature type="domain" description="Cytochrome c" evidence="7">
    <location>
        <begin position="189"/>
        <end position="297"/>
    </location>
</feature>
<proteinExistence type="predicted"/>
<dbReference type="InterPro" id="IPR051459">
    <property type="entry name" value="Cytochrome_c-type_DH"/>
</dbReference>
<keyword evidence="6" id="KW-0732">Signal</keyword>
<feature type="binding site" description="axial binding residue" evidence="5">
    <location>
        <position position="333"/>
    </location>
    <ligand>
        <name>heme c</name>
        <dbReference type="ChEBI" id="CHEBI:61717"/>
        <label>3</label>
    </ligand>
    <ligandPart>
        <name>Fe</name>
        <dbReference type="ChEBI" id="CHEBI:18248"/>
    </ligandPart>
</feature>
<dbReference type="GO" id="GO:0016614">
    <property type="term" value="F:oxidoreductase activity, acting on CH-OH group of donors"/>
    <property type="evidence" value="ECO:0007669"/>
    <property type="project" value="InterPro"/>
</dbReference>
<accession>A0A1I7J7C5</accession>
<dbReference type="PROSITE" id="PS51007">
    <property type="entry name" value="CYTC"/>
    <property type="match status" value="3"/>
</dbReference>
<dbReference type="OrthoDB" id="9809720at2"/>
<dbReference type="STRING" id="1035707.SAMN05216552_1010123"/>
<feature type="binding site" description="axial binding residue" evidence="5">
    <location>
        <position position="208"/>
    </location>
    <ligand>
        <name>heme c</name>
        <dbReference type="ChEBI" id="CHEBI:61717"/>
        <label>2</label>
    </ligand>
    <ligandPart>
        <name>Fe</name>
        <dbReference type="ChEBI" id="CHEBI:18248"/>
    </ligandPart>
</feature>
<dbReference type="GO" id="GO:0016020">
    <property type="term" value="C:membrane"/>
    <property type="evidence" value="ECO:0007669"/>
    <property type="project" value="InterPro"/>
</dbReference>
<feature type="binding site" description="covalent" evidence="4">
    <location>
        <position position="61"/>
    </location>
    <ligand>
        <name>heme c</name>
        <dbReference type="ChEBI" id="CHEBI:61717"/>
        <label>1</label>
    </ligand>
</feature>
<feature type="signal peptide" evidence="6">
    <location>
        <begin position="1"/>
        <end position="19"/>
    </location>
</feature>
<feature type="binding site" description="covalent" evidence="4">
    <location>
        <position position="332"/>
    </location>
    <ligand>
        <name>heme c</name>
        <dbReference type="ChEBI" id="CHEBI:61717"/>
        <label>3</label>
    </ligand>
</feature>
<dbReference type="EMBL" id="FPBO01000010">
    <property type="protein sequence ID" value="SFU81044.1"/>
    <property type="molecule type" value="Genomic_DNA"/>
</dbReference>
<dbReference type="InterPro" id="IPR036909">
    <property type="entry name" value="Cyt_c-like_dom_sf"/>
</dbReference>
<evidence type="ECO:0000256" key="6">
    <source>
        <dbReference type="SAM" id="SignalP"/>
    </source>
</evidence>
<keyword evidence="2 5" id="KW-0479">Metal-binding</keyword>
<dbReference type="Gene3D" id="1.10.760.10">
    <property type="entry name" value="Cytochrome c-like domain"/>
    <property type="match status" value="3"/>
</dbReference>
<organism evidence="8 9">
    <name type="scientific">Pseudoduganella namucuonensis</name>
    <dbReference type="NCBI Taxonomy" id="1035707"/>
    <lineage>
        <taxon>Bacteria</taxon>
        <taxon>Pseudomonadati</taxon>
        <taxon>Pseudomonadota</taxon>
        <taxon>Betaproteobacteria</taxon>
        <taxon>Burkholderiales</taxon>
        <taxon>Oxalobacteraceae</taxon>
        <taxon>Telluria group</taxon>
        <taxon>Pseudoduganella</taxon>
    </lineage>
</organism>
<dbReference type="PIRSF" id="PIRSF000018">
    <property type="entry name" value="Mb_ADH_cyt_c"/>
    <property type="match status" value="1"/>
</dbReference>
<evidence type="ECO:0000256" key="3">
    <source>
        <dbReference type="ARBA" id="ARBA00023004"/>
    </source>
</evidence>
<dbReference type="GO" id="GO:0020037">
    <property type="term" value="F:heme binding"/>
    <property type="evidence" value="ECO:0007669"/>
    <property type="project" value="InterPro"/>
</dbReference>
<evidence type="ECO:0000313" key="9">
    <source>
        <dbReference type="Proteomes" id="UP000199391"/>
    </source>
</evidence>
<evidence type="ECO:0000256" key="5">
    <source>
        <dbReference type="PIRSR" id="PIRSR000018-51"/>
    </source>
</evidence>